<dbReference type="PANTHER" id="PTHR12436">
    <property type="entry name" value="80 KDA MCM3-ASSOCIATED PROTEIN"/>
    <property type="match status" value="1"/>
</dbReference>
<protein>
    <recommendedName>
        <fullName evidence="2">PCI domain-containing protein</fullName>
    </recommendedName>
</protein>
<name>A0AAV7J939_COTGL</name>
<feature type="compositionally biased region" description="Basic residues" evidence="1">
    <location>
        <begin position="514"/>
        <end position="524"/>
    </location>
</feature>
<feature type="compositionally biased region" description="Low complexity" evidence="1">
    <location>
        <begin position="83"/>
        <end position="127"/>
    </location>
</feature>
<evidence type="ECO:0000313" key="4">
    <source>
        <dbReference type="Proteomes" id="UP000826195"/>
    </source>
</evidence>
<feature type="compositionally biased region" description="Low complexity" evidence="1">
    <location>
        <begin position="9"/>
        <end position="27"/>
    </location>
</feature>
<sequence length="828" mass="93048">MSESEVVASQQKQQSQQQQQHFNQQFNPNPMANMVWQYPQPANMHQYQGFPNQMYPQGYNPQGQMYYYPPGMMTAYGSAFNGQQIPPQQQQQQQQQQQPQQQQSVQNNQSNKSQVQQQQQSQQPIQPMVLDDDADLPPLPPGPPPPTQPPPQHNNQPQTPLQNQQQMFMYYQANYGGWTDQNDMSQFNNGQQPIRFNSPNKKAGLGSVPSGNSGAAKKKRRKNKYVTASQMNNNSFQGNNVVTTFTPGTDIKPDSLPPLPPSEVIALLPKSAPPAIKAPDVPVVPAPIVSPSSPTNVQLSQMNSKKSTVGSIKPSINSNTTTKAAPVTASNPSPGGDWPDSLKNYVNRCYEKCKTAVDKDQVEIILKGKITRAANDGSLWIKDWDIEPLPSIHSERMTMTIKAKSPIVKASNNSLTITMSNNLRRPGGLSTSLGARLGARLSSSGHRRSKSRTRSKSKSRSRSRSISPPSRKYRRSSSSSSSTSDRGGSHDYKSSSSSKFSKKNNNRNKDNHSVKKSKKNKQPKSHFYSEFGLATGNAEELGSKEKLQQRAARFHDSVSRTVVVKDDTADFDFTGLHIIGTCKDLEKPYLRLTSAPAPSAVRPVSVLQSSLAHVKKRWVSEQDYRYACDQLKSIRQDLTVQGIRDSFTVHVYETHARVALERGDHEEFNQCQTQLRMLYQDVGGDNRCEFVAYRILYYIFTKNTQDLTTILAALTKEDKKDECIKHALKVRSAWWLGNFHVFFKLYKTAPRMAAFLMDWFIARERKNALKTMIKSYRQNLAVDFIITELAFQSLDKFYEFVSDFGLNYADSERQLLDCKASSSSLGGW</sequence>
<dbReference type="PANTHER" id="PTHR12436:SF4">
    <property type="entry name" value="LEUKOCYTE RECEPTOR CLUSTER MEMBER 8"/>
    <property type="match status" value="1"/>
</dbReference>
<evidence type="ECO:0000256" key="1">
    <source>
        <dbReference type="SAM" id="MobiDB-lite"/>
    </source>
</evidence>
<dbReference type="EMBL" id="JAHXZJ010000001">
    <property type="protein sequence ID" value="KAH0568423.1"/>
    <property type="molecule type" value="Genomic_DNA"/>
</dbReference>
<keyword evidence="4" id="KW-1185">Reference proteome</keyword>
<feature type="region of interest" description="Disordered" evidence="1">
    <location>
        <begin position="78"/>
        <end position="159"/>
    </location>
</feature>
<dbReference type="PROSITE" id="PS50250">
    <property type="entry name" value="PCI"/>
    <property type="match status" value="1"/>
</dbReference>
<gene>
    <name evidence="3" type="ORF">KQX54_020830</name>
</gene>
<organism evidence="3 4">
    <name type="scientific">Cotesia glomerata</name>
    <name type="common">Lepidopteran parasitic wasp</name>
    <name type="synonym">Apanteles glomeratus</name>
    <dbReference type="NCBI Taxonomy" id="32391"/>
    <lineage>
        <taxon>Eukaryota</taxon>
        <taxon>Metazoa</taxon>
        <taxon>Ecdysozoa</taxon>
        <taxon>Arthropoda</taxon>
        <taxon>Hexapoda</taxon>
        <taxon>Insecta</taxon>
        <taxon>Pterygota</taxon>
        <taxon>Neoptera</taxon>
        <taxon>Endopterygota</taxon>
        <taxon>Hymenoptera</taxon>
        <taxon>Apocrita</taxon>
        <taxon>Ichneumonoidea</taxon>
        <taxon>Braconidae</taxon>
        <taxon>Microgastrinae</taxon>
        <taxon>Cotesia</taxon>
    </lineage>
</organism>
<dbReference type="Proteomes" id="UP000826195">
    <property type="component" value="Unassembled WGS sequence"/>
</dbReference>
<feature type="compositionally biased region" description="Low complexity" evidence="1">
    <location>
        <begin position="464"/>
        <end position="486"/>
    </location>
</feature>
<reference evidence="3 4" key="1">
    <citation type="journal article" date="2021" name="J. Hered.">
        <title>A chromosome-level genome assembly of the parasitoid wasp, Cotesia glomerata (Hymenoptera: Braconidae).</title>
        <authorList>
            <person name="Pinto B.J."/>
            <person name="Weis J.J."/>
            <person name="Gamble T."/>
            <person name="Ode P.J."/>
            <person name="Paul R."/>
            <person name="Zaspel J.M."/>
        </authorList>
    </citation>
    <scope>NUCLEOTIDE SEQUENCE [LARGE SCALE GENOMIC DNA]</scope>
    <source>
        <strain evidence="3">CgM1</strain>
    </source>
</reference>
<feature type="domain" description="PCI" evidence="2">
    <location>
        <begin position="664"/>
        <end position="828"/>
    </location>
</feature>
<accession>A0AAV7J939</accession>
<feature type="compositionally biased region" description="Polar residues" evidence="1">
    <location>
        <begin position="186"/>
        <end position="200"/>
    </location>
</feature>
<dbReference type="InterPro" id="IPR045107">
    <property type="entry name" value="SAC3/GANP/THP3"/>
</dbReference>
<dbReference type="InterPro" id="IPR005062">
    <property type="entry name" value="SAC3/GANP/THP3_conserved"/>
</dbReference>
<evidence type="ECO:0000313" key="3">
    <source>
        <dbReference type="EMBL" id="KAH0568423.1"/>
    </source>
</evidence>
<feature type="region of interest" description="Disordered" evidence="1">
    <location>
        <begin position="186"/>
        <end position="221"/>
    </location>
</feature>
<feature type="region of interest" description="Disordered" evidence="1">
    <location>
        <begin position="1"/>
        <end position="34"/>
    </location>
</feature>
<dbReference type="AlphaFoldDB" id="A0AAV7J939"/>
<feature type="compositionally biased region" description="Basic residues" evidence="1">
    <location>
        <begin position="445"/>
        <end position="463"/>
    </location>
</feature>
<evidence type="ECO:0000259" key="2">
    <source>
        <dbReference type="PROSITE" id="PS50250"/>
    </source>
</evidence>
<feature type="region of interest" description="Disordered" evidence="1">
    <location>
        <begin position="292"/>
        <end position="336"/>
    </location>
</feature>
<feature type="region of interest" description="Disordered" evidence="1">
    <location>
        <begin position="438"/>
        <end position="526"/>
    </location>
</feature>
<dbReference type="Gene3D" id="1.25.40.990">
    <property type="match status" value="1"/>
</dbReference>
<comment type="caution">
    <text evidence="3">The sequence shown here is derived from an EMBL/GenBank/DDBJ whole genome shotgun (WGS) entry which is preliminary data.</text>
</comment>
<dbReference type="InterPro" id="IPR000717">
    <property type="entry name" value="PCI_dom"/>
</dbReference>
<feature type="compositionally biased region" description="Polar residues" evidence="1">
    <location>
        <begin position="295"/>
        <end position="333"/>
    </location>
</feature>
<dbReference type="FunFam" id="1.25.40.990:FF:000010">
    <property type="entry name" value="Leukocyte receptor cluster member"/>
    <property type="match status" value="1"/>
</dbReference>
<feature type="compositionally biased region" description="Pro residues" evidence="1">
    <location>
        <begin position="137"/>
        <end position="152"/>
    </location>
</feature>
<dbReference type="GO" id="GO:0005634">
    <property type="term" value="C:nucleus"/>
    <property type="evidence" value="ECO:0007669"/>
    <property type="project" value="TreeGrafter"/>
</dbReference>
<dbReference type="Pfam" id="PF03399">
    <property type="entry name" value="SAC3_GANP"/>
    <property type="match status" value="1"/>
</dbReference>
<proteinExistence type="predicted"/>